<dbReference type="GeneID" id="112553004"/>
<reference evidence="2" key="1">
    <citation type="submission" date="2025-08" db="UniProtKB">
        <authorList>
            <consortium name="RefSeq"/>
        </authorList>
    </citation>
    <scope>IDENTIFICATION</scope>
</reference>
<evidence type="ECO:0000313" key="2">
    <source>
        <dbReference type="RefSeq" id="XP_025075559.1"/>
    </source>
</evidence>
<protein>
    <submittedName>
        <fullName evidence="2">Uncharacterized protein LOC112553004</fullName>
    </submittedName>
</protein>
<name>A0A8N1S9L7_9HYME</name>
<dbReference type="AlphaFoldDB" id="A0A8N1S9L7"/>
<proteinExistence type="predicted"/>
<organism evidence="1 2">
    <name type="scientific">Pogonomyrmex barbatus</name>
    <name type="common">red harvester ant</name>
    <dbReference type="NCBI Taxonomy" id="144034"/>
    <lineage>
        <taxon>Eukaryota</taxon>
        <taxon>Metazoa</taxon>
        <taxon>Ecdysozoa</taxon>
        <taxon>Arthropoda</taxon>
        <taxon>Hexapoda</taxon>
        <taxon>Insecta</taxon>
        <taxon>Pterygota</taxon>
        <taxon>Neoptera</taxon>
        <taxon>Endopterygota</taxon>
        <taxon>Hymenoptera</taxon>
        <taxon>Apocrita</taxon>
        <taxon>Aculeata</taxon>
        <taxon>Formicoidea</taxon>
        <taxon>Formicidae</taxon>
        <taxon>Myrmicinae</taxon>
        <taxon>Pogonomyrmex</taxon>
    </lineage>
</organism>
<sequence length="112" mass="12466">MSYCYLIQGKCLTLRSDLPYEMQYVCEFDCKPVCITPCPPKVSCDSHGTSCPPIAICPTYLNTKSCERRQALSYPPAQAASLCQSCPLNSETMYQGAMCQPNVQRNELNPRA</sequence>
<dbReference type="Proteomes" id="UP000504615">
    <property type="component" value="Unplaced"/>
</dbReference>
<gene>
    <name evidence="2" type="primary">LOC112553004</name>
</gene>
<dbReference type="RefSeq" id="XP_025075559.1">
    <property type="nucleotide sequence ID" value="XM_025219774.1"/>
</dbReference>
<dbReference type="OrthoDB" id="7542359at2759"/>
<evidence type="ECO:0000313" key="1">
    <source>
        <dbReference type="Proteomes" id="UP000504615"/>
    </source>
</evidence>
<keyword evidence="1" id="KW-1185">Reference proteome</keyword>
<accession>A0A8N1S9L7</accession>